<name>A0A423VJZ9_CYTCH</name>
<dbReference type="GO" id="GO:0008270">
    <property type="term" value="F:zinc ion binding"/>
    <property type="evidence" value="ECO:0007669"/>
    <property type="project" value="UniProtKB-KW"/>
</dbReference>
<dbReference type="SUPFAM" id="SSF144232">
    <property type="entry name" value="HIT/MYND zinc finger-like"/>
    <property type="match status" value="1"/>
</dbReference>
<feature type="compositionally biased region" description="Acidic residues" evidence="5">
    <location>
        <begin position="35"/>
        <end position="66"/>
    </location>
</feature>
<evidence type="ECO:0000256" key="2">
    <source>
        <dbReference type="ARBA" id="ARBA00022771"/>
    </source>
</evidence>
<evidence type="ECO:0000256" key="1">
    <source>
        <dbReference type="ARBA" id="ARBA00022723"/>
    </source>
</evidence>
<dbReference type="PROSITE" id="PS50865">
    <property type="entry name" value="ZF_MYND_2"/>
    <property type="match status" value="1"/>
</dbReference>
<evidence type="ECO:0000313" key="8">
    <source>
        <dbReference type="Proteomes" id="UP000284375"/>
    </source>
</evidence>
<protein>
    <recommendedName>
        <fullName evidence="6">MYND-type domain-containing protein</fullName>
    </recommendedName>
</protein>
<dbReference type="EMBL" id="LJZO01000044">
    <property type="protein sequence ID" value="ROV91332.1"/>
    <property type="molecule type" value="Genomic_DNA"/>
</dbReference>
<comment type="caution">
    <text evidence="7">The sequence shown here is derived from an EMBL/GenBank/DDBJ whole genome shotgun (WGS) entry which is preliminary data.</text>
</comment>
<dbReference type="Proteomes" id="UP000284375">
    <property type="component" value="Unassembled WGS sequence"/>
</dbReference>
<organism evidence="7 8">
    <name type="scientific">Cytospora chrysosperma</name>
    <name type="common">Cytospora canker fungus</name>
    <name type="synonym">Sphaeria chrysosperma</name>
    <dbReference type="NCBI Taxonomy" id="252740"/>
    <lineage>
        <taxon>Eukaryota</taxon>
        <taxon>Fungi</taxon>
        <taxon>Dikarya</taxon>
        <taxon>Ascomycota</taxon>
        <taxon>Pezizomycotina</taxon>
        <taxon>Sordariomycetes</taxon>
        <taxon>Sordariomycetidae</taxon>
        <taxon>Diaporthales</taxon>
        <taxon>Cytosporaceae</taxon>
        <taxon>Cytospora</taxon>
    </lineage>
</organism>
<evidence type="ECO:0000313" key="7">
    <source>
        <dbReference type="EMBL" id="ROV91332.1"/>
    </source>
</evidence>
<reference evidence="7 8" key="1">
    <citation type="submission" date="2015-09" db="EMBL/GenBank/DDBJ databases">
        <title>Host preference determinants of Valsa canker pathogens revealed by comparative genomics.</title>
        <authorList>
            <person name="Yin Z."/>
            <person name="Huang L."/>
        </authorList>
    </citation>
    <scope>NUCLEOTIDE SEQUENCE [LARGE SCALE GENOMIC DNA]</scope>
    <source>
        <strain evidence="7 8">YSFL</strain>
    </source>
</reference>
<feature type="compositionally biased region" description="Polar residues" evidence="5">
    <location>
        <begin position="24"/>
        <end position="34"/>
    </location>
</feature>
<proteinExistence type="predicted"/>
<dbReference type="Gene3D" id="6.10.140.2220">
    <property type="match status" value="1"/>
</dbReference>
<keyword evidence="1" id="KW-0479">Metal-binding</keyword>
<evidence type="ECO:0000256" key="3">
    <source>
        <dbReference type="ARBA" id="ARBA00022833"/>
    </source>
</evidence>
<sequence>MSGENKNATCRDGKEGGNNIGGQHLQQEGSAQDTSDQENSEFENDDYDSEEESDEFSDDFSDEEDDNLGRVKYRDARAPKYCPICLKTAKLSKCQGCDDMAYCSKVCQREDWPVHKHLCLKLPDFQATARPEEHFRAILFPANDVDAGEILTGAQVPKPKFVWCMKGYYRPFFPPDGSCEGQSYDQSLMGRRQRVSTQRLLILNPSIMGNKPRNSCIEAVVANRLLMKPWPLPGWRGNLLLAGCKGDVTMRDFRAMVDYFQCYPRNRGLVDPSRYLGHTFVGVLTVPVSQIGNPAVEPEVQEIHLTEVMKFYKKEIPMTCLDGLIPVYVLGLGEDTSYISTLSSDTINLNAGSLLLMIDASMKDLGKVFIPVEPLSCGAIIYLRKDGKPLLQHHYEALSAFVCLQAIQAAGAQGMSEREMAIIGTYMATREDLKKLLTKDKFREFWAGYCEKKRLVATPCPLDM</sequence>
<evidence type="ECO:0000256" key="4">
    <source>
        <dbReference type="PROSITE-ProRule" id="PRU00134"/>
    </source>
</evidence>
<keyword evidence="2 4" id="KW-0863">Zinc-finger</keyword>
<dbReference type="Pfam" id="PF01753">
    <property type="entry name" value="zf-MYND"/>
    <property type="match status" value="1"/>
</dbReference>
<dbReference type="STRING" id="252740.A0A423VJZ9"/>
<keyword evidence="8" id="KW-1185">Reference proteome</keyword>
<dbReference type="PROSITE" id="PS01360">
    <property type="entry name" value="ZF_MYND_1"/>
    <property type="match status" value="1"/>
</dbReference>
<dbReference type="AlphaFoldDB" id="A0A423VJZ9"/>
<evidence type="ECO:0000259" key="6">
    <source>
        <dbReference type="PROSITE" id="PS50865"/>
    </source>
</evidence>
<accession>A0A423VJZ9</accession>
<gene>
    <name evidence="7" type="ORF">VSDG_07812</name>
</gene>
<keyword evidence="3" id="KW-0862">Zinc</keyword>
<evidence type="ECO:0000256" key="5">
    <source>
        <dbReference type="SAM" id="MobiDB-lite"/>
    </source>
</evidence>
<dbReference type="InterPro" id="IPR002893">
    <property type="entry name" value="Znf_MYND"/>
</dbReference>
<feature type="domain" description="MYND-type" evidence="6">
    <location>
        <begin position="82"/>
        <end position="119"/>
    </location>
</feature>
<dbReference type="OrthoDB" id="437457at2759"/>
<feature type="region of interest" description="Disordered" evidence="5">
    <location>
        <begin position="1"/>
        <end position="68"/>
    </location>
</feature>